<dbReference type="EMBL" id="JADBEB010000001">
    <property type="protein sequence ID" value="MBE1491847.1"/>
    <property type="molecule type" value="Genomic_DNA"/>
</dbReference>
<sequence length="265" mass="28224">MLILLPPSEGKTAPRSGRPVDLDSLSQGALTPARERVVDALVALCSGGDRERARGVLGLGPGQDEELDINAGLRTAPTGPAAKIYTGVLYDALGLNTLTGAARARVRRSALIFSGLWGAIRVDDRIPAYRCAIGVNLPGVGGLGSYWRKLLEPVLAEAVDAGPVLDLRSSGYAATWRPTGRLAERTVAVRVLHEQVVNGETRRSVVSHFNKATKGRLVRDLMLAGAAPRSPGRLVEALRDLKYTVEEQPSAAGRPRQLDMVVAEL</sequence>
<dbReference type="Proteomes" id="UP000649753">
    <property type="component" value="Unassembled WGS sequence"/>
</dbReference>
<dbReference type="PANTHER" id="PTHR30283">
    <property type="entry name" value="PEROXIDE STRESS RESPONSE PROTEIN YAAA"/>
    <property type="match status" value="1"/>
</dbReference>
<organism evidence="2 3">
    <name type="scientific">Plantactinospora soyae</name>
    <dbReference type="NCBI Taxonomy" id="1544732"/>
    <lineage>
        <taxon>Bacteria</taxon>
        <taxon>Bacillati</taxon>
        <taxon>Actinomycetota</taxon>
        <taxon>Actinomycetes</taxon>
        <taxon>Micromonosporales</taxon>
        <taxon>Micromonosporaceae</taxon>
        <taxon>Plantactinospora</taxon>
    </lineage>
</organism>
<accession>A0A927MDN9</accession>
<proteinExistence type="predicted"/>
<dbReference type="GO" id="GO:0005829">
    <property type="term" value="C:cytosol"/>
    <property type="evidence" value="ECO:0007669"/>
    <property type="project" value="TreeGrafter"/>
</dbReference>
<reference evidence="2" key="1">
    <citation type="submission" date="2020-10" db="EMBL/GenBank/DDBJ databases">
        <title>Sequencing the genomes of 1000 actinobacteria strains.</title>
        <authorList>
            <person name="Klenk H.-P."/>
        </authorList>
    </citation>
    <scope>NUCLEOTIDE SEQUENCE</scope>
    <source>
        <strain evidence="2">DSM 46832</strain>
    </source>
</reference>
<dbReference type="Pfam" id="PF03883">
    <property type="entry name" value="H2O2_YaaD"/>
    <property type="match status" value="1"/>
</dbReference>
<protein>
    <submittedName>
        <fullName evidence="2">Cytoplasmic iron level regulating protein YaaA (DUF328/UPF0246 family)</fullName>
    </submittedName>
</protein>
<dbReference type="InterPro" id="IPR005583">
    <property type="entry name" value="YaaA"/>
</dbReference>
<dbReference type="NCBIfam" id="NF002545">
    <property type="entry name" value="PRK02101.2-3"/>
    <property type="match status" value="1"/>
</dbReference>
<feature type="region of interest" description="Disordered" evidence="1">
    <location>
        <begin position="1"/>
        <end position="25"/>
    </location>
</feature>
<comment type="caution">
    <text evidence="2">The sequence shown here is derived from an EMBL/GenBank/DDBJ whole genome shotgun (WGS) entry which is preliminary data.</text>
</comment>
<dbReference type="AlphaFoldDB" id="A0A927MDN9"/>
<name>A0A927MDN9_9ACTN</name>
<keyword evidence="3" id="KW-1185">Reference proteome</keyword>
<evidence type="ECO:0000313" key="3">
    <source>
        <dbReference type="Proteomes" id="UP000649753"/>
    </source>
</evidence>
<dbReference type="GO" id="GO:0033194">
    <property type="term" value="P:response to hydroperoxide"/>
    <property type="evidence" value="ECO:0007669"/>
    <property type="project" value="TreeGrafter"/>
</dbReference>
<gene>
    <name evidence="2" type="ORF">H4W31_007485</name>
</gene>
<evidence type="ECO:0000256" key="1">
    <source>
        <dbReference type="SAM" id="MobiDB-lite"/>
    </source>
</evidence>
<dbReference type="PANTHER" id="PTHR30283:SF4">
    <property type="entry name" value="PEROXIDE STRESS RESISTANCE PROTEIN YAAA"/>
    <property type="match status" value="1"/>
</dbReference>
<dbReference type="RefSeq" id="WP_192770839.1">
    <property type="nucleotide sequence ID" value="NZ_JADBEB010000001.1"/>
</dbReference>
<evidence type="ECO:0000313" key="2">
    <source>
        <dbReference type="EMBL" id="MBE1491847.1"/>
    </source>
</evidence>